<evidence type="ECO:0000313" key="3">
    <source>
        <dbReference type="Proteomes" id="UP000681722"/>
    </source>
</evidence>
<proteinExistence type="predicted"/>
<dbReference type="InterPro" id="IPR005502">
    <property type="entry name" value="Ribosyl_crysJ1"/>
</dbReference>
<dbReference type="AlphaFoldDB" id="A0A8S2ZFS3"/>
<feature type="binding site" evidence="1">
    <location>
        <position position="61"/>
    </location>
    <ligand>
        <name>Mg(2+)</name>
        <dbReference type="ChEBI" id="CHEBI:18420"/>
        <label>1</label>
    </ligand>
</feature>
<name>A0A8S2ZFS3_9BILA</name>
<dbReference type="Pfam" id="PF03747">
    <property type="entry name" value="ADP_ribosyl_GH"/>
    <property type="match status" value="1"/>
</dbReference>
<dbReference type="PANTHER" id="PTHR16222:SF28">
    <property type="entry name" value="ADP-RIBOSYLGLYCOHYDROLASE"/>
    <property type="match status" value="1"/>
</dbReference>
<dbReference type="InterPro" id="IPR036705">
    <property type="entry name" value="Ribosyl_crysJ1_sf"/>
</dbReference>
<dbReference type="SUPFAM" id="SSF101478">
    <property type="entry name" value="ADP-ribosylglycohydrolase"/>
    <property type="match status" value="1"/>
</dbReference>
<dbReference type="Gene3D" id="1.10.4080.10">
    <property type="entry name" value="ADP-ribosylation/Crystallin J1"/>
    <property type="match status" value="1"/>
</dbReference>
<dbReference type="InterPro" id="IPR050792">
    <property type="entry name" value="ADP-ribosylglycohydrolase"/>
</dbReference>
<accession>A0A8S2ZFS3</accession>
<dbReference type="Proteomes" id="UP000681722">
    <property type="component" value="Unassembled WGS sequence"/>
</dbReference>
<comment type="caution">
    <text evidence="2">The sequence shown here is derived from an EMBL/GenBank/DDBJ whole genome shotgun (WGS) entry which is preliminary data.</text>
</comment>
<keyword evidence="1" id="KW-0460">Magnesium</keyword>
<feature type="binding site" evidence="1">
    <location>
        <position position="62"/>
    </location>
    <ligand>
        <name>Mg(2+)</name>
        <dbReference type="ChEBI" id="CHEBI:18420"/>
        <label>1</label>
    </ligand>
</feature>
<dbReference type="EMBL" id="CAJOBC010136425">
    <property type="protein sequence ID" value="CAF4630274.1"/>
    <property type="molecule type" value="Genomic_DNA"/>
</dbReference>
<dbReference type="PANTHER" id="PTHR16222">
    <property type="entry name" value="ADP-RIBOSYLGLYCOHYDROLASE"/>
    <property type="match status" value="1"/>
</dbReference>
<dbReference type="OrthoDB" id="2021138at2759"/>
<comment type="cofactor">
    <cofactor evidence="1">
        <name>Mg(2+)</name>
        <dbReference type="ChEBI" id="CHEBI:18420"/>
    </cofactor>
    <text evidence="1">Binds 2 magnesium ions per subunit.</text>
</comment>
<protein>
    <recommendedName>
        <fullName evidence="4">ADP-ribosylglycohydrolase</fullName>
    </recommendedName>
</protein>
<evidence type="ECO:0000256" key="1">
    <source>
        <dbReference type="PIRSR" id="PIRSR605502-1"/>
    </source>
</evidence>
<keyword evidence="1" id="KW-0479">Metal-binding</keyword>
<evidence type="ECO:0000313" key="2">
    <source>
        <dbReference type="EMBL" id="CAF4630274.1"/>
    </source>
</evidence>
<evidence type="ECO:0008006" key="4">
    <source>
        <dbReference type="Google" id="ProtNLM"/>
    </source>
</evidence>
<organism evidence="2 3">
    <name type="scientific">Didymodactylos carnosus</name>
    <dbReference type="NCBI Taxonomy" id="1234261"/>
    <lineage>
        <taxon>Eukaryota</taxon>
        <taxon>Metazoa</taxon>
        <taxon>Spiralia</taxon>
        <taxon>Gnathifera</taxon>
        <taxon>Rotifera</taxon>
        <taxon>Eurotatoria</taxon>
        <taxon>Bdelloidea</taxon>
        <taxon>Philodinida</taxon>
        <taxon>Philodinidae</taxon>
        <taxon>Didymodactylos</taxon>
    </lineage>
</organism>
<dbReference type="GO" id="GO:0046872">
    <property type="term" value="F:metal ion binding"/>
    <property type="evidence" value="ECO:0007669"/>
    <property type="project" value="UniProtKB-KW"/>
</dbReference>
<gene>
    <name evidence="2" type="ORF">SRO942_LOCUS49830</name>
</gene>
<reference evidence="2" key="1">
    <citation type="submission" date="2021-02" db="EMBL/GenBank/DDBJ databases">
        <authorList>
            <person name="Nowell W R."/>
        </authorList>
    </citation>
    <scope>NUCLEOTIDE SEQUENCE</scope>
</reference>
<feature type="binding site" evidence="1">
    <location>
        <position position="60"/>
    </location>
    <ligand>
        <name>Mg(2+)</name>
        <dbReference type="ChEBI" id="CHEBI:18420"/>
        <label>1</label>
    </ligand>
</feature>
<sequence>MLQSILGCIYGQALGDAYGLATEFETRCSIDKLYPDGREIPFPKFIRTHHSRRWTKGDWTDDTDQWILIMETIIEQKGVVDVKVFAKKLFSWIRHGFPQLNDSGGLGLGQNVSMVCSHRDFLEDPHRASEDIWEKSNRNVAPNGAIMRCSILGLYQYEQINQVIANTVNIAKVED</sequence>